<dbReference type="InterPro" id="IPR023834">
    <property type="entry name" value="T7SS_pept_S8A_mycosin"/>
</dbReference>
<dbReference type="GO" id="GO:0008233">
    <property type="term" value="F:peptidase activity"/>
    <property type="evidence" value="ECO:0007669"/>
    <property type="project" value="UniProtKB-KW"/>
</dbReference>
<evidence type="ECO:0000256" key="11">
    <source>
        <dbReference type="PROSITE-ProRule" id="PRU01240"/>
    </source>
</evidence>
<evidence type="ECO:0000256" key="4">
    <source>
        <dbReference type="ARBA" id="ARBA00022670"/>
    </source>
</evidence>
<dbReference type="CDD" id="cd07477">
    <property type="entry name" value="Peptidases_S8_Subtilisin_subset"/>
    <property type="match status" value="1"/>
</dbReference>
<evidence type="ECO:0000256" key="1">
    <source>
        <dbReference type="ARBA" id="ARBA00004162"/>
    </source>
</evidence>
<dbReference type="Pfam" id="PF00082">
    <property type="entry name" value="Peptidase_S8"/>
    <property type="match status" value="1"/>
</dbReference>
<evidence type="ECO:0000256" key="6">
    <source>
        <dbReference type="ARBA" id="ARBA00022723"/>
    </source>
</evidence>
<dbReference type="PANTHER" id="PTHR43806">
    <property type="entry name" value="PEPTIDASE S8"/>
    <property type="match status" value="1"/>
</dbReference>
<evidence type="ECO:0000256" key="3">
    <source>
        <dbReference type="ARBA" id="ARBA00022475"/>
    </source>
</evidence>
<protein>
    <submittedName>
        <fullName evidence="15">Type VII secretion-associated serine protease mycosin</fullName>
    </submittedName>
</protein>
<dbReference type="InterPro" id="IPR000209">
    <property type="entry name" value="Peptidase_S8/S53_dom"/>
</dbReference>
<keyword evidence="4 11" id="KW-0645">Protease</keyword>
<dbReference type="PROSITE" id="PS00138">
    <property type="entry name" value="SUBTILASE_SER"/>
    <property type="match status" value="1"/>
</dbReference>
<comment type="subcellular location">
    <subcellularLocation>
        <location evidence="1">Cell membrane</location>
        <topology evidence="1">Single-pass membrane protein</topology>
    </subcellularLocation>
</comment>
<dbReference type="InterPro" id="IPR050131">
    <property type="entry name" value="Peptidase_S8_subtilisin-like"/>
</dbReference>
<dbReference type="PROSITE" id="PS51892">
    <property type="entry name" value="SUBTILASE"/>
    <property type="match status" value="1"/>
</dbReference>
<feature type="active site" description="Charge relay system" evidence="11">
    <location>
        <position position="174"/>
    </location>
</feature>
<dbReference type="InterPro" id="IPR023827">
    <property type="entry name" value="Peptidase_S8_Asp-AS"/>
</dbReference>
<feature type="domain" description="Peptidase S8/S53" evidence="14">
    <location>
        <begin position="128"/>
        <end position="383"/>
    </location>
</feature>
<feature type="transmembrane region" description="Helical" evidence="13">
    <location>
        <begin position="435"/>
        <end position="454"/>
    </location>
</feature>
<sequence length="463" mass="48172">MGRVSGRAPALGLFKALARGRPRARHRVDQRGRQVSLGTYRRAAAGLVALGVIGTLASVPAYAAQPSPDPSDSAALRWSPLGIAASGECGNPAADVQGVPWALQRVLLDQLWNGGKERGLKPDGKTPVEVAVIDTGVDNRNPQLDGKVDAGPSLLKDKDGKQVDGKSTDDTVGHGTKVAGIIAAKPYSATGFVGLAPDARIYAIRQNDSQGSGDVSTLIDAVKDAIKANVDVINISQDVRATDDSGNFPQKDDLKAVLKQADDQGIVVVASSGNDGREGPTYPAAFDTVLAVGASDRNNERASFSQYGDFVKIAAPGVEMLSTVPGHGQCVDNGTSFSAPYVAGVAALLKAKYPKWTAAQIRARIEQTAQRTGPGANRFIGWGVVDPVKAVSSDAPPEEDPVPDKPVQLDTTKIVAQPLGLGETQAQKDSRTGTYAVGVGALLVAGLAGSAIVVRDRRRRNEG</sequence>
<name>A0ABP5RS28_9ACTN</name>
<evidence type="ECO:0000256" key="13">
    <source>
        <dbReference type="SAM" id="Phobius"/>
    </source>
</evidence>
<evidence type="ECO:0000256" key="10">
    <source>
        <dbReference type="ARBA" id="ARBA00023136"/>
    </source>
</evidence>
<dbReference type="InterPro" id="IPR036852">
    <property type="entry name" value="Peptidase_S8/S53_dom_sf"/>
</dbReference>
<evidence type="ECO:0000256" key="8">
    <source>
        <dbReference type="ARBA" id="ARBA00022825"/>
    </source>
</evidence>
<dbReference type="InterPro" id="IPR034202">
    <property type="entry name" value="Subtilisin_Carlsberg-like"/>
</dbReference>
<dbReference type="PRINTS" id="PR00723">
    <property type="entry name" value="SUBTILISIN"/>
</dbReference>
<dbReference type="GO" id="GO:0006508">
    <property type="term" value="P:proteolysis"/>
    <property type="evidence" value="ECO:0007669"/>
    <property type="project" value="UniProtKB-KW"/>
</dbReference>
<dbReference type="PROSITE" id="PS00136">
    <property type="entry name" value="SUBTILASE_ASP"/>
    <property type="match status" value="1"/>
</dbReference>
<evidence type="ECO:0000256" key="7">
    <source>
        <dbReference type="ARBA" id="ARBA00022801"/>
    </source>
</evidence>
<dbReference type="EMBL" id="BAAATR010000046">
    <property type="protein sequence ID" value="GAA2272923.1"/>
    <property type="molecule type" value="Genomic_DNA"/>
</dbReference>
<keyword evidence="3" id="KW-1003">Cell membrane</keyword>
<keyword evidence="16" id="KW-1185">Reference proteome</keyword>
<dbReference type="PANTHER" id="PTHR43806:SF11">
    <property type="entry name" value="CEREVISIN-RELATED"/>
    <property type="match status" value="1"/>
</dbReference>
<feature type="active site" description="Charge relay system" evidence="11">
    <location>
        <position position="134"/>
    </location>
</feature>
<organism evidence="15 16">
    <name type="scientific">Kitasatospora cystarginea</name>
    <dbReference type="NCBI Taxonomy" id="58350"/>
    <lineage>
        <taxon>Bacteria</taxon>
        <taxon>Bacillati</taxon>
        <taxon>Actinomycetota</taxon>
        <taxon>Actinomycetes</taxon>
        <taxon>Kitasatosporales</taxon>
        <taxon>Streptomycetaceae</taxon>
        <taxon>Kitasatospora</taxon>
    </lineage>
</organism>
<dbReference type="PROSITE" id="PS00137">
    <property type="entry name" value="SUBTILASE_HIS"/>
    <property type="match status" value="1"/>
</dbReference>
<comment type="caution">
    <text evidence="15">The sequence shown here is derived from an EMBL/GenBank/DDBJ whole genome shotgun (WGS) entry which is preliminary data.</text>
</comment>
<evidence type="ECO:0000256" key="9">
    <source>
        <dbReference type="ARBA" id="ARBA00022989"/>
    </source>
</evidence>
<dbReference type="Proteomes" id="UP001500305">
    <property type="component" value="Unassembled WGS sequence"/>
</dbReference>
<dbReference type="InterPro" id="IPR023828">
    <property type="entry name" value="Peptidase_S8_Ser-AS"/>
</dbReference>
<keyword evidence="8 11" id="KW-0720">Serine protease</keyword>
<keyword evidence="10 13" id="KW-0472">Membrane</keyword>
<keyword evidence="9 13" id="KW-1133">Transmembrane helix</keyword>
<feature type="active site" description="Charge relay system" evidence="11">
    <location>
        <position position="336"/>
    </location>
</feature>
<keyword evidence="5 13" id="KW-0812">Transmembrane</keyword>
<evidence type="ECO:0000259" key="14">
    <source>
        <dbReference type="Pfam" id="PF00082"/>
    </source>
</evidence>
<evidence type="ECO:0000313" key="15">
    <source>
        <dbReference type="EMBL" id="GAA2272923.1"/>
    </source>
</evidence>
<evidence type="ECO:0000313" key="16">
    <source>
        <dbReference type="Proteomes" id="UP001500305"/>
    </source>
</evidence>
<dbReference type="InterPro" id="IPR022398">
    <property type="entry name" value="Peptidase_S8_His-AS"/>
</dbReference>
<evidence type="ECO:0000256" key="12">
    <source>
        <dbReference type="RuleBase" id="RU003355"/>
    </source>
</evidence>
<dbReference type="InterPro" id="IPR015500">
    <property type="entry name" value="Peptidase_S8_subtilisin-rel"/>
</dbReference>
<proteinExistence type="inferred from homology"/>
<accession>A0ABP5RS28</accession>
<keyword evidence="7 11" id="KW-0378">Hydrolase</keyword>
<reference evidence="16" key="1">
    <citation type="journal article" date="2019" name="Int. J. Syst. Evol. Microbiol.">
        <title>The Global Catalogue of Microorganisms (GCM) 10K type strain sequencing project: providing services to taxonomists for standard genome sequencing and annotation.</title>
        <authorList>
            <consortium name="The Broad Institute Genomics Platform"/>
            <consortium name="The Broad Institute Genome Sequencing Center for Infectious Disease"/>
            <person name="Wu L."/>
            <person name="Ma J."/>
        </authorList>
    </citation>
    <scope>NUCLEOTIDE SEQUENCE [LARGE SCALE GENOMIC DNA]</scope>
    <source>
        <strain evidence="16">JCM 7356</strain>
    </source>
</reference>
<evidence type="ECO:0000256" key="5">
    <source>
        <dbReference type="ARBA" id="ARBA00022692"/>
    </source>
</evidence>
<dbReference type="NCBIfam" id="TIGR03921">
    <property type="entry name" value="T7SS_mycosin"/>
    <property type="match status" value="1"/>
</dbReference>
<dbReference type="SUPFAM" id="SSF52743">
    <property type="entry name" value="Subtilisin-like"/>
    <property type="match status" value="1"/>
</dbReference>
<keyword evidence="6" id="KW-0479">Metal-binding</keyword>
<dbReference type="Gene3D" id="3.40.50.200">
    <property type="entry name" value="Peptidase S8/S53 domain"/>
    <property type="match status" value="1"/>
</dbReference>
<comment type="similarity">
    <text evidence="2 11 12">Belongs to the peptidase S8 family.</text>
</comment>
<evidence type="ECO:0000256" key="2">
    <source>
        <dbReference type="ARBA" id="ARBA00011073"/>
    </source>
</evidence>
<gene>
    <name evidence="15" type="primary">mycP_3</name>
    <name evidence="15" type="ORF">GCM10010430_68590</name>
</gene>